<dbReference type="PANTHER" id="PTHR30419:SF8">
    <property type="entry name" value="NITROGEN ASSIMILATION TRANSCRIPTIONAL ACTIVATOR-RELATED"/>
    <property type="match status" value="1"/>
</dbReference>
<dbReference type="KEGG" id="eri:EEI45_02780"/>
<dbReference type="SUPFAM" id="SSF53850">
    <property type="entry name" value="Periplasmic binding protein-like II"/>
    <property type="match status" value="1"/>
</dbReference>
<dbReference type="Gene3D" id="3.40.190.290">
    <property type="match status" value="1"/>
</dbReference>
<evidence type="ECO:0000259" key="5">
    <source>
        <dbReference type="PROSITE" id="PS50931"/>
    </source>
</evidence>
<dbReference type="Proteomes" id="UP000278804">
    <property type="component" value="Chromosome"/>
</dbReference>
<evidence type="ECO:0000256" key="3">
    <source>
        <dbReference type="ARBA" id="ARBA00023125"/>
    </source>
</evidence>
<keyword evidence="7" id="KW-1185">Reference proteome</keyword>
<dbReference type="InterPro" id="IPR000847">
    <property type="entry name" value="LysR_HTH_N"/>
</dbReference>
<dbReference type="Pfam" id="PF03466">
    <property type="entry name" value="LysR_substrate"/>
    <property type="match status" value="1"/>
</dbReference>
<keyword evidence="4" id="KW-0804">Transcription</keyword>
<dbReference type="PROSITE" id="PS50931">
    <property type="entry name" value="HTH_LYSR"/>
    <property type="match status" value="1"/>
</dbReference>
<sequence length="298" mass="34424">MEIREVKYFIAVIEAGSFTAAAKTLHMTQPALSWNIKQLEAKLETQLIERTQTGVSVTESGQVFYDGAKDVIAHLNRLDRLMKSEAQRIRRKIRFGLTILSSINYMDQFQGYVGKYPQVELNFVQRGSKEIQDMLIQDKLDAALISEPIYYSKLEENAKRLDGYYYDVGVVVAKDHPLANRERLTLRDIMTESFALVSDAYAIGQEVPRRCKELGFIPAINYRNDNWEVVLEHVAAYGSVTILPVDLLHIIARDDVEWIELDDEISRFHLQLVINYDKTHVDEYAIFQNLYEELMVNH</sequence>
<accession>A0A3S5HK72</accession>
<dbReference type="SUPFAM" id="SSF46785">
    <property type="entry name" value="Winged helix' DNA-binding domain"/>
    <property type="match status" value="1"/>
</dbReference>
<organism evidence="6 7">
    <name type="scientific">Erysipelothrix piscisicarius</name>
    <dbReference type="NCBI Taxonomy" id="2485784"/>
    <lineage>
        <taxon>Bacteria</taxon>
        <taxon>Bacillati</taxon>
        <taxon>Bacillota</taxon>
        <taxon>Erysipelotrichia</taxon>
        <taxon>Erysipelotrichales</taxon>
        <taxon>Erysipelotrichaceae</taxon>
        <taxon>Erysipelothrix</taxon>
    </lineage>
</organism>
<feature type="domain" description="HTH lysR-type" evidence="5">
    <location>
        <begin position="1"/>
        <end position="58"/>
    </location>
</feature>
<name>A0A3S5HK72_9FIRM</name>
<dbReference type="InterPro" id="IPR036390">
    <property type="entry name" value="WH_DNA-bd_sf"/>
</dbReference>
<evidence type="ECO:0000313" key="6">
    <source>
        <dbReference type="EMBL" id="AZK43851.1"/>
    </source>
</evidence>
<dbReference type="Pfam" id="PF00126">
    <property type="entry name" value="HTH_1"/>
    <property type="match status" value="1"/>
</dbReference>
<dbReference type="EMBL" id="CP034234">
    <property type="protein sequence ID" value="AZK43851.1"/>
    <property type="molecule type" value="Genomic_DNA"/>
</dbReference>
<comment type="similarity">
    <text evidence="1">Belongs to the LysR transcriptional regulatory family.</text>
</comment>
<dbReference type="GO" id="GO:0003677">
    <property type="term" value="F:DNA binding"/>
    <property type="evidence" value="ECO:0007669"/>
    <property type="project" value="UniProtKB-KW"/>
</dbReference>
<protein>
    <submittedName>
        <fullName evidence="6">LysR family transcriptional regulator</fullName>
    </submittedName>
</protein>
<keyword evidence="2" id="KW-0805">Transcription regulation</keyword>
<proteinExistence type="inferred from homology"/>
<dbReference type="Gene3D" id="1.10.10.10">
    <property type="entry name" value="Winged helix-like DNA-binding domain superfamily/Winged helix DNA-binding domain"/>
    <property type="match status" value="1"/>
</dbReference>
<dbReference type="InterPro" id="IPR005119">
    <property type="entry name" value="LysR_subst-bd"/>
</dbReference>
<dbReference type="GO" id="GO:0005829">
    <property type="term" value="C:cytosol"/>
    <property type="evidence" value="ECO:0007669"/>
    <property type="project" value="TreeGrafter"/>
</dbReference>
<reference evidence="6 7" key="1">
    <citation type="journal article" date="2020" name="Int. J. Syst. Evol. Microbiol.">
        <title>Description of Erysipelothrix piscisicarius sp. nov., an emergent fish pathogen, and assessment of virulence using a tiger barb (Puntigrus tetrazona) infection model.</title>
        <authorList>
            <person name="Pomaranski E.K."/>
            <person name="Griffin M.J."/>
            <person name="Camus A.C."/>
            <person name="Armwood A.R."/>
            <person name="Shelley J."/>
            <person name="Waldbieser G.C."/>
            <person name="LaFrentz B.R."/>
            <person name="Garcia J.C."/>
            <person name="Yanong R."/>
            <person name="Soto E."/>
        </authorList>
    </citation>
    <scope>NUCLEOTIDE SEQUENCE [LARGE SCALE GENOMIC DNA]</scope>
    <source>
        <strain evidence="6 7">15TAL0474</strain>
    </source>
</reference>
<dbReference type="InterPro" id="IPR050950">
    <property type="entry name" value="HTH-type_LysR_regulators"/>
</dbReference>
<dbReference type="PANTHER" id="PTHR30419">
    <property type="entry name" value="HTH-TYPE TRANSCRIPTIONAL REGULATOR YBHD"/>
    <property type="match status" value="1"/>
</dbReference>
<dbReference type="InterPro" id="IPR036388">
    <property type="entry name" value="WH-like_DNA-bd_sf"/>
</dbReference>
<dbReference type="AlphaFoldDB" id="A0A3S5HK72"/>
<dbReference type="PRINTS" id="PR00039">
    <property type="entry name" value="HTHLYSR"/>
</dbReference>
<dbReference type="RefSeq" id="WP_125164060.1">
    <property type="nucleotide sequence ID" value="NZ_CP034234.1"/>
</dbReference>
<keyword evidence="3" id="KW-0238">DNA-binding</keyword>
<evidence type="ECO:0000256" key="2">
    <source>
        <dbReference type="ARBA" id="ARBA00023015"/>
    </source>
</evidence>
<dbReference type="FunFam" id="1.10.10.10:FF:000001">
    <property type="entry name" value="LysR family transcriptional regulator"/>
    <property type="match status" value="1"/>
</dbReference>
<evidence type="ECO:0000256" key="4">
    <source>
        <dbReference type="ARBA" id="ARBA00023163"/>
    </source>
</evidence>
<gene>
    <name evidence="6" type="ORF">EEI45_02780</name>
</gene>
<evidence type="ECO:0000256" key="1">
    <source>
        <dbReference type="ARBA" id="ARBA00009437"/>
    </source>
</evidence>
<evidence type="ECO:0000313" key="7">
    <source>
        <dbReference type="Proteomes" id="UP000278804"/>
    </source>
</evidence>
<dbReference type="GO" id="GO:0003700">
    <property type="term" value="F:DNA-binding transcription factor activity"/>
    <property type="evidence" value="ECO:0007669"/>
    <property type="project" value="InterPro"/>
</dbReference>
<dbReference type="CDD" id="cd05466">
    <property type="entry name" value="PBP2_LTTR_substrate"/>
    <property type="match status" value="1"/>
</dbReference>